<feature type="transmembrane region" description="Helical" evidence="3">
    <location>
        <begin position="410"/>
        <end position="433"/>
    </location>
</feature>
<feature type="transmembrane region" description="Helical" evidence="3">
    <location>
        <begin position="453"/>
        <end position="480"/>
    </location>
</feature>
<keyword evidence="5" id="KW-1185">Reference proteome</keyword>
<dbReference type="PANTHER" id="PTHR23524:SF1">
    <property type="entry name" value="MRH DOMAIN-CONTAINING PROTEIN-RELATED"/>
    <property type="match status" value="1"/>
</dbReference>
<feature type="region of interest" description="Disordered" evidence="2">
    <location>
        <begin position="207"/>
        <end position="231"/>
    </location>
</feature>
<feature type="region of interest" description="Disordered" evidence="2">
    <location>
        <begin position="557"/>
        <end position="576"/>
    </location>
</feature>
<dbReference type="Gene3D" id="1.20.1250.20">
    <property type="entry name" value="MFS general substrate transporter like domains"/>
    <property type="match status" value="1"/>
</dbReference>
<keyword evidence="3" id="KW-1133">Transmembrane helix</keyword>
<evidence type="ECO:0008006" key="6">
    <source>
        <dbReference type="Google" id="ProtNLM"/>
    </source>
</evidence>
<protein>
    <recommendedName>
        <fullName evidence="6">Major facilitator superfamily transporter</fullName>
    </recommendedName>
</protein>
<gene>
    <name evidence="4" type="ORF">Sste5346_006018</name>
</gene>
<feature type="transmembrane region" description="Helical" evidence="3">
    <location>
        <begin position="265"/>
        <end position="287"/>
    </location>
</feature>
<dbReference type="SUPFAM" id="SSF103473">
    <property type="entry name" value="MFS general substrate transporter"/>
    <property type="match status" value="3"/>
</dbReference>
<proteinExistence type="predicted"/>
<feature type="transmembrane region" description="Helical" evidence="3">
    <location>
        <begin position="123"/>
        <end position="144"/>
    </location>
</feature>
<evidence type="ECO:0000313" key="4">
    <source>
        <dbReference type="EMBL" id="KAL1894232.1"/>
    </source>
</evidence>
<organism evidence="4 5">
    <name type="scientific">Sporothrix stenoceras</name>
    <dbReference type="NCBI Taxonomy" id="5173"/>
    <lineage>
        <taxon>Eukaryota</taxon>
        <taxon>Fungi</taxon>
        <taxon>Dikarya</taxon>
        <taxon>Ascomycota</taxon>
        <taxon>Pezizomycotina</taxon>
        <taxon>Sordariomycetes</taxon>
        <taxon>Sordariomycetidae</taxon>
        <taxon>Ophiostomatales</taxon>
        <taxon>Ophiostomataceae</taxon>
        <taxon>Sporothrix</taxon>
    </lineage>
</organism>
<name>A0ABR3Z216_9PEZI</name>
<feature type="transmembrane region" description="Helical" evidence="3">
    <location>
        <begin position="66"/>
        <end position="85"/>
    </location>
</feature>
<accession>A0ABR3Z216</accession>
<feature type="transmembrane region" description="Helical" evidence="3">
    <location>
        <begin position="699"/>
        <end position="719"/>
    </location>
</feature>
<feature type="transmembrane region" description="Helical" evidence="3">
    <location>
        <begin position="307"/>
        <end position="328"/>
    </location>
</feature>
<keyword evidence="3" id="KW-0472">Membrane</keyword>
<feature type="region of interest" description="Disordered" evidence="2">
    <location>
        <begin position="149"/>
        <end position="184"/>
    </location>
</feature>
<feature type="transmembrane region" description="Helical" evidence="3">
    <location>
        <begin position="30"/>
        <end position="54"/>
    </location>
</feature>
<feature type="transmembrane region" description="Helical" evidence="3">
    <location>
        <begin position="487"/>
        <end position="505"/>
    </location>
</feature>
<comment type="subcellular location">
    <subcellularLocation>
        <location evidence="1">Membrane</location>
        <topology evidence="1">Multi-pass membrane protein</topology>
    </subcellularLocation>
</comment>
<evidence type="ECO:0000256" key="2">
    <source>
        <dbReference type="SAM" id="MobiDB-lite"/>
    </source>
</evidence>
<dbReference type="InterPro" id="IPR036259">
    <property type="entry name" value="MFS_trans_sf"/>
</dbReference>
<dbReference type="Proteomes" id="UP001583186">
    <property type="component" value="Unassembled WGS sequence"/>
</dbReference>
<dbReference type="PANTHER" id="PTHR23524">
    <property type="entry name" value="TRANSPORTER, PUTATIVE (AFU_ORTHOLOGUE AFUA_8G04850)-RELATED"/>
    <property type="match status" value="1"/>
</dbReference>
<feature type="transmembrane region" description="Helical" evidence="3">
    <location>
        <begin position="525"/>
        <end position="547"/>
    </location>
</feature>
<feature type="compositionally biased region" description="Low complexity" evidence="2">
    <location>
        <begin position="166"/>
        <end position="178"/>
    </location>
</feature>
<feature type="region of interest" description="Disordered" evidence="2">
    <location>
        <begin position="584"/>
        <end position="620"/>
    </location>
</feature>
<evidence type="ECO:0000256" key="3">
    <source>
        <dbReference type="SAM" id="Phobius"/>
    </source>
</evidence>
<feature type="compositionally biased region" description="Polar residues" evidence="2">
    <location>
        <begin position="153"/>
        <end position="164"/>
    </location>
</feature>
<dbReference type="EMBL" id="JAWCUI010000034">
    <property type="protein sequence ID" value="KAL1894232.1"/>
    <property type="molecule type" value="Genomic_DNA"/>
</dbReference>
<feature type="transmembrane region" description="Helical" evidence="3">
    <location>
        <begin position="673"/>
        <end position="693"/>
    </location>
</feature>
<dbReference type="InterPro" id="IPR011701">
    <property type="entry name" value="MFS"/>
</dbReference>
<keyword evidence="3" id="KW-0812">Transmembrane</keyword>
<comment type="caution">
    <text evidence="4">The sequence shown here is derived from an EMBL/GenBank/DDBJ whole genome shotgun (WGS) entry which is preliminary data.</text>
</comment>
<evidence type="ECO:0000313" key="5">
    <source>
        <dbReference type="Proteomes" id="UP001583186"/>
    </source>
</evidence>
<feature type="transmembrane region" description="Helical" evidence="3">
    <location>
        <begin position="92"/>
        <end position="111"/>
    </location>
</feature>
<feature type="compositionally biased region" description="Low complexity" evidence="2">
    <location>
        <begin position="557"/>
        <end position="568"/>
    </location>
</feature>
<dbReference type="CDD" id="cd06174">
    <property type="entry name" value="MFS"/>
    <property type="match status" value="1"/>
</dbReference>
<reference evidence="4 5" key="1">
    <citation type="journal article" date="2024" name="IMA Fungus">
        <title>IMA Genome - F19 : A genome assembly and annotation guide to empower mycologists, including annotated draft genome sequences of Ceratocystis pirilliformis, Diaporthe australafricana, Fusarium ophioides, Paecilomyces lecythidis, and Sporothrix stenoceras.</title>
        <authorList>
            <person name="Aylward J."/>
            <person name="Wilson A.M."/>
            <person name="Visagie C.M."/>
            <person name="Spraker J."/>
            <person name="Barnes I."/>
            <person name="Buitendag C."/>
            <person name="Ceriani C."/>
            <person name="Del Mar Angel L."/>
            <person name="du Plessis D."/>
            <person name="Fuchs T."/>
            <person name="Gasser K."/>
            <person name="Kramer D."/>
            <person name="Li W."/>
            <person name="Munsamy K."/>
            <person name="Piso A."/>
            <person name="Price J.L."/>
            <person name="Sonnekus B."/>
            <person name="Thomas C."/>
            <person name="van der Nest A."/>
            <person name="van Dijk A."/>
            <person name="van Heerden A."/>
            <person name="van Vuuren N."/>
            <person name="Yilmaz N."/>
            <person name="Duong T.A."/>
            <person name="van der Merwe N.A."/>
            <person name="Wingfield M.J."/>
            <person name="Wingfield B.D."/>
        </authorList>
    </citation>
    <scope>NUCLEOTIDE SEQUENCE [LARGE SCALE GENOMIC DNA]</scope>
    <source>
        <strain evidence="4 5">CMW 5346</strain>
    </source>
</reference>
<sequence length="730" mass="76443">MAPSASQVGQAVMRRLPFARTTTPLQAATYLLGISLFSISFLVFLNSSISFVITDRIGVKEGVGNIVGTLGFVDELVALVACPVWGLVSDRLGVRLVAVIGYTVIALALVLSVQANNVYPQLLLARILFALGATASATMVTAILPSLTDDSEPATSNSQSSLGNGATASHSASAANARRSQRDSALSIESQLTITPERFAESLLRSRVNSADHTPSPSGARSSNRLSFENSHRNSTLSAASAAIGGDGEDVVQNRNHNSEKPSKLAGFVGLFTGCGALVALTLFLPLPADFARKDGVTMAEAVADSFYVVAAVAVLVAGFVFFGLRNLRGEDGKGWRMLLGRPNPTSPAAASRRDEIVRMEEVIAEGPQAGKAGSGSSSGDALPYWRLLRNSVELGFTDSNIALGYLGGFVARASTVAISLFMPLFINAFYISNGFCQGSPNDPSPELKKECRAAYVLAAILTGVAQLMGLLCAPLFGYLSSRPGRLNIPLVVATTFGIVGYIAFPLLSSPEPNNVDGRGGTPAVFIVATLIGISQIGAIVCSLGSLGRGVLSADHASISSAPSSPRPVLEGEGQQERYSDYAAPNHEEEAPESASLLVGGGGADSDDEDNDSDRDTVRDLIASPRSARSGRTRALSALTRPAPVSTTIETFTANGANGSPSRIQLKGSIAGVYSWCGGMAILLLTKLGGYLFDHWSRGAPFYMMAVFNVLLLLASLGIDANRTFQKLKR</sequence>
<dbReference type="Pfam" id="PF07690">
    <property type="entry name" value="MFS_1"/>
    <property type="match status" value="1"/>
</dbReference>
<evidence type="ECO:0000256" key="1">
    <source>
        <dbReference type="ARBA" id="ARBA00004141"/>
    </source>
</evidence>